<feature type="compositionally biased region" description="Low complexity" evidence="1">
    <location>
        <begin position="1"/>
        <end position="18"/>
    </location>
</feature>
<proteinExistence type="predicted"/>
<reference evidence="2" key="1">
    <citation type="journal article" date="2014" name="BMC Plant Biol.">
        <title>The genetic structure of Arabidopsis thaliana in the south-western Mediterranean range reveals a shared history between North Africa and southern Europe.</title>
        <authorList>
            <person name="Brennan A.C."/>
            <person name="Mendez-Vigo B."/>
            <person name="Haddioui A."/>
            <person name="Martinez-Zapater J.M."/>
            <person name="Pico F.X."/>
            <person name="Alonso-Blanco C."/>
        </authorList>
    </citation>
    <scope>NUCLEOTIDE SEQUENCE</scope>
    <source>
        <strain evidence="2">Oua-0</strain>
    </source>
</reference>
<sequence length="55" mass="6336">MSNYPPTVAAQPTTTANPLLQRHQSEQRRRELPKIVETESQVWTLRSVNLSSLKF</sequence>
<evidence type="ECO:0000313" key="2">
    <source>
        <dbReference type="EMBL" id="AHL43024.1"/>
    </source>
</evidence>
<evidence type="ECO:0000256" key="1">
    <source>
        <dbReference type="SAM" id="MobiDB-lite"/>
    </source>
</evidence>
<feature type="region of interest" description="Disordered" evidence="1">
    <location>
        <begin position="1"/>
        <end position="31"/>
    </location>
</feature>
<organism evidence="2">
    <name type="scientific">Arabidopsis thaliana</name>
    <name type="common">Mouse-ear cress</name>
    <dbReference type="NCBI Taxonomy" id="3702"/>
    <lineage>
        <taxon>Eukaryota</taxon>
        <taxon>Viridiplantae</taxon>
        <taxon>Streptophyta</taxon>
        <taxon>Embryophyta</taxon>
        <taxon>Tracheophyta</taxon>
        <taxon>Spermatophyta</taxon>
        <taxon>Magnoliopsida</taxon>
        <taxon>eudicotyledons</taxon>
        <taxon>Gunneridae</taxon>
        <taxon>Pentapetalae</taxon>
        <taxon>rosids</taxon>
        <taxon>malvids</taxon>
        <taxon>Brassicales</taxon>
        <taxon>Brassicaceae</taxon>
        <taxon>Camelineae</taxon>
        <taxon>Arabidopsis</taxon>
    </lineage>
</organism>
<dbReference type="AlphaFoldDB" id="W8Q6F9"/>
<gene>
    <name evidence="2" type="primary">FRIGIDA</name>
</gene>
<protein>
    <submittedName>
        <fullName evidence="2">Truncated FRIGIDA</fullName>
    </submittedName>
</protein>
<dbReference type="EMBL" id="KF275088">
    <property type="protein sequence ID" value="AHL43024.1"/>
    <property type="molecule type" value="Genomic_DNA"/>
</dbReference>
<name>W8Q6F9_ARATH</name>
<accession>W8Q6F9</accession>